<dbReference type="EMBL" id="METE01000008">
    <property type="protein sequence ID" value="OGB85225.1"/>
    <property type="molecule type" value="Genomic_DNA"/>
</dbReference>
<organism evidence="1 2">
    <name type="scientific">candidate division Kazan bacterium RIFCSPLOWO2_01_FULL_48_13</name>
    <dbReference type="NCBI Taxonomy" id="1798539"/>
    <lineage>
        <taxon>Bacteria</taxon>
        <taxon>Bacteria division Kazan-3B-28</taxon>
    </lineage>
</organism>
<evidence type="ECO:0000313" key="2">
    <source>
        <dbReference type="Proteomes" id="UP000179010"/>
    </source>
</evidence>
<comment type="caution">
    <text evidence="1">The sequence shown here is derived from an EMBL/GenBank/DDBJ whole genome shotgun (WGS) entry which is preliminary data.</text>
</comment>
<sequence length="126" mass="14163">MRIIKSGDRTIAWVFDGQFEEGTKPLTDEKWALQVINLKHPKGKVLVTHRHQPMSRTTESLMEMLMVITGRARVTIYDQQTPIEAVELSAGQGVMLVDGGIGIEVLEDAQMLEFKNGPFLEDKIVI</sequence>
<name>A0A1F4PNL6_UNCK3</name>
<dbReference type="SUPFAM" id="SSF51182">
    <property type="entry name" value="RmlC-like cupins"/>
    <property type="match status" value="1"/>
</dbReference>
<dbReference type="Proteomes" id="UP000179010">
    <property type="component" value="Unassembled WGS sequence"/>
</dbReference>
<dbReference type="STRING" id="1798539.A2994_00010"/>
<dbReference type="AlphaFoldDB" id="A0A1F4PNL6"/>
<evidence type="ECO:0000313" key="1">
    <source>
        <dbReference type="EMBL" id="OGB85225.1"/>
    </source>
</evidence>
<gene>
    <name evidence="1" type="ORF">A2994_00010</name>
</gene>
<accession>A0A1F4PNL6</accession>
<reference evidence="1 2" key="1">
    <citation type="journal article" date="2016" name="Nat. Commun.">
        <title>Thousands of microbial genomes shed light on interconnected biogeochemical processes in an aquifer system.</title>
        <authorList>
            <person name="Anantharaman K."/>
            <person name="Brown C.T."/>
            <person name="Hug L.A."/>
            <person name="Sharon I."/>
            <person name="Castelle C.J."/>
            <person name="Probst A.J."/>
            <person name="Thomas B.C."/>
            <person name="Singh A."/>
            <person name="Wilkins M.J."/>
            <person name="Karaoz U."/>
            <person name="Brodie E.L."/>
            <person name="Williams K.H."/>
            <person name="Hubbard S.S."/>
            <person name="Banfield J.F."/>
        </authorList>
    </citation>
    <scope>NUCLEOTIDE SEQUENCE [LARGE SCALE GENOMIC DNA]</scope>
</reference>
<dbReference type="InterPro" id="IPR011051">
    <property type="entry name" value="RmlC_Cupin_sf"/>
</dbReference>
<proteinExistence type="predicted"/>
<protein>
    <submittedName>
        <fullName evidence="1">Uncharacterized protein</fullName>
    </submittedName>
</protein>